<sequence length="582" mass="64933">MPVSLHSSGSEIAQNHTHEHTSTITATTPISCRKPPSQVPVFSPSPMQMRSQEPSGQPAVALAAHGVGERGGNLSDAPEVRQAPTQSAPPRGQSLHKGINGQTPNGIPPSSAVHRQSSPTRSSGPVNTPPSASVTVSQASSPASNAAGIKKAPKPQKKALAPEELSSMIQSKIVQLETESTLEEEEEKAIAKAVKKASKDISQLMENQTSTEKLELIQTKYMDLFQENKRLERDHGKLKRKLEQSNKEKDSSKAEYTKLHAQKQKIEALCRELQKENKRVKEESKRLAVSEQQKREELSSKFESTIWEIKSKMEEDSDEKKRRAEDSEMLKDKFKSFLEQYELREKHYNSMVKSREIEIQLLEAKLEQQRRATEEETIKGTALKAQVASFVKTETDLRKQLSIYVEKFKQVEETLNKSNELFITFRKEMEQMTKKTRKLEKENTAAKLKCEKMNKNILEMAEERTKNHKALENALAGKAKMENLCRALQTERNTLRKRLSQYESRSPSPSVGSRNSVSGDDERGSGDTGSANGREVGEGDTGSSSNDEFLEVESTEGEEDFTDEEGHGPNGVDVVQSTPETA</sequence>
<evidence type="ECO:0000313" key="4">
    <source>
        <dbReference type="EMBL" id="KND04547.1"/>
    </source>
</evidence>
<dbReference type="EMBL" id="KQ257450">
    <property type="protein sequence ID" value="KND04547.1"/>
    <property type="molecule type" value="Genomic_DNA"/>
</dbReference>
<gene>
    <name evidence="4" type="ORF">SPPG_00272</name>
</gene>
<evidence type="ECO:0000256" key="2">
    <source>
        <dbReference type="SAM" id="Coils"/>
    </source>
</evidence>
<dbReference type="eggNOG" id="KOG1850">
    <property type="taxonomic scope" value="Eukaryota"/>
</dbReference>
<keyword evidence="2" id="KW-0175">Coiled coil</keyword>
<keyword evidence="5" id="KW-1185">Reference proteome</keyword>
<dbReference type="PANTHER" id="PTHR16127">
    <property type="entry name" value="TAXILIN"/>
    <property type="match status" value="1"/>
</dbReference>
<dbReference type="RefSeq" id="XP_016612586.1">
    <property type="nucleotide sequence ID" value="XM_016748603.1"/>
</dbReference>
<evidence type="ECO:0000313" key="5">
    <source>
        <dbReference type="Proteomes" id="UP000053201"/>
    </source>
</evidence>
<dbReference type="VEuPathDB" id="FungiDB:SPPG_00272"/>
<dbReference type="GO" id="GO:0019905">
    <property type="term" value="F:syntaxin binding"/>
    <property type="evidence" value="ECO:0007669"/>
    <property type="project" value="InterPro"/>
</dbReference>
<feature type="compositionally biased region" description="Polar residues" evidence="3">
    <location>
        <begin position="113"/>
        <end position="144"/>
    </location>
</feature>
<feature type="compositionally biased region" description="Polar residues" evidence="3">
    <location>
        <begin position="1"/>
        <end position="15"/>
    </location>
</feature>
<dbReference type="InterPro" id="IPR026183">
    <property type="entry name" value="Taxilin_fam"/>
</dbReference>
<dbReference type="Proteomes" id="UP000053201">
    <property type="component" value="Unassembled WGS sequence"/>
</dbReference>
<evidence type="ECO:0008006" key="6">
    <source>
        <dbReference type="Google" id="ProtNLM"/>
    </source>
</evidence>
<reference evidence="4 5" key="1">
    <citation type="submission" date="2009-08" db="EMBL/GenBank/DDBJ databases">
        <title>The Genome Sequence of Spizellomyces punctatus strain DAOM BR117.</title>
        <authorList>
            <consortium name="The Broad Institute Genome Sequencing Platform"/>
            <person name="Russ C."/>
            <person name="Cuomo C."/>
            <person name="Shea T."/>
            <person name="Young S.K."/>
            <person name="Zeng Q."/>
            <person name="Koehrsen M."/>
            <person name="Haas B."/>
            <person name="Borodovsky M."/>
            <person name="Guigo R."/>
            <person name="Alvarado L."/>
            <person name="Berlin A."/>
            <person name="Bochicchio J."/>
            <person name="Borenstein D."/>
            <person name="Chapman S."/>
            <person name="Chen Z."/>
            <person name="Engels R."/>
            <person name="Freedman E."/>
            <person name="Gellesch M."/>
            <person name="Goldberg J."/>
            <person name="Griggs A."/>
            <person name="Gujja S."/>
            <person name="Heiman D."/>
            <person name="Hepburn T."/>
            <person name="Howarth C."/>
            <person name="Jen D."/>
            <person name="Larson L."/>
            <person name="Lewis B."/>
            <person name="Mehta T."/>
            <person name="Park D."/>
            <person name="Pearson M."/>
            <person name="Roberts A."/>
            <person name="Saif S."/>
            <person name="Shenoy N."/>
            <person name="Sisk P."/>
            <person name="Stolte C."/>
            <person name="Sykes S."/>
            <person name="Thomson T."/>
            <person name="Walk T."/>
            <person name="White J."/>
            <person name="Yandava C."/>
            <person name="Burger G."/>
            <person name="Gray M.W."/>
            <person name="Holland P.W.H."/>
            <person name="King N."/>
            <person name="Lang F.B.F."/>
            <person name="Roger A.J."/>
            <person name="Ruiz-Trillo I."/>
            <person name="Lander E."/>
            <person name="Nusbaum C."/>
        </authorList>
    </citation>
    <scope>NUCLEOTIDE SEQUENCE [LARGE SCALE GENOMIC DNA]</scope>
    <source>
        <strain evidence="4 5">DAOM BR117</strain>
    </source>
</reference>
<accession>A0A0L0HTX8</accession>
<feature type="compositionally biased region" description="Polar residues" evidence="3">
    <location>
        <begin position="501"/>
        <end position="518"/>
    </location>
</feature>
<feature type="region of interest" description="Disordered" evidence="3">
    <location>
        <begin position="276"/>
        <end position="301"/>
    </location>
</feature>
<dbReference type="InParanoid" id="A0A0L0HTX8"/>
<feature type="compositionally biased region" description="Basic and acidic residues" evidence="3">
    <location>
        <begin position="276"/>
        <end position="300"/>
    </location>
</feature>
<organism evidence="4 5">
    <name type="scientific">Spizellomyces punctatus (strain DAOM BR117)</name>
    <dbReference type="NCBI Taxonomy" id="645134"/>
    <lineage>
        <taxon>Eukaryota</taxon>
        <taxon>Fungi</taxon>
        <taxon>Fungi incertae sedis</taxon>
        <taxon>Chytridiomycota</taxon>
        <taxon>Chytridiomycota incertae sedis</taxon>
        <taxon>Chytridiomycetes</taxon>
        <taxon>Spizellomycetales</taxon>
        <taxon>Spizellomycetaceae</taxon>
        <taxon>Spizellomyces</taxon>
    </lineage>
</organism>
<dbReference type="STRING" id="645134.A0A0L0HTX8"/>
<feature type="compositionally biased region" description="Low complexity" evidence="3">
    <location>
        <begin position="35"/>
        <end position="46"/>
    </location>
</feature>
<protein>
    <recommendedName>
        <fullName evidence="6">Alpha-taxilin</fullName>
    </recommendedName>
</protein>
<dbReference type="OrthoDB" id="425555at2759"/>
<feature type="region of interest" description="Disordered" evidence="3">
    <location>
        <begin position="498"/>
        <end position="582"/>
    </location>
</feature>
<feature type="compositionally biased region" description="Acidic residues" evidence="3">
    <location>
        <begin position="548"/>
        <end position="563"/>
    </location>
</feature>
<name>A0A0L0HTX8_SPIPD</name>
<dbReference type="OMA" id="CTPPECV"/>
<evidence type="ECO:0000256" key="1">
    <source>
        <dbReference type="ARBA" id="ARBA00009550"/>
    </source>
</evidence>
<dbReference type="PANTHER" id="PTHR16127:SF13">
    <property type="entry name" value="GH01188P"/>
    <property type="match status" value="1"/>
</dbReference>
<proteinExistence type="inferred from homology"/>
<feature type="region of interest" description="Disordered" evidence="3">
    <location>
        <begin position="228"/>
        <end position="258"/>
    </location>
</feature>
<comment type="similarity">
    <text evidence="1">Belongs to the taxilin family.</text>
</comment>
<dbReference type="GeneID" id="27684012"/>
<feature type="coiled-coil region" evidence="2">
    <location>
        <begin position="352"/>
        <end position="379"/>
    </location>
</feature>
<dbReference type="AlphaFoldDB" id="A0A0L0HTX8"/>
<evidence type="ECO:0000256" key="3">
    <source>
        <dbReference type="SAM" id="MobiDB-lite"/>
    </source>
</evidence>
<dbReference type="Pfam" id="PF09728">
    <property type="entry name" value="Taxilin"/>
    <property type="match status" value="1"/>
</dbReference>
<feature type="region of interest" description="Disordered" evidence="3">
    <location>
        <begin position="1"/>
        <end position="168"/>
    </location>
</feature>